<gene>
    <name evidence="7" type="ORF">J1777_03955</name>
</gene>
<dbReference type="InterPro" id="IPR003339">
    <property type="entry name" value="ABC/ECF_trnsptr_transmembrane"/>
</dbReference>
<feature type="transmembrane region" description="Helical" evidence="6">
    <location>
        <begin position="21"/>
        <end position="52"/>
    </location>
</feature>
<evidence type="ECO:0000256" key="1">
    <source>
        <dbReference type="ARBA" id="ARBA00004141"/>
    </source>
</evidence>
<comment type="similarity">
    <text evidence="2">Belongs to the CbiQ family.</text>
</comment>
<evidence type="ECO:0000256" key="2">
    <source>
        <dbReference type="ARBA" id="ARBA00008564"/>
    </source>
</evidence>
<accession>A0A939GZ80</accession>
<evidence type="ECO:0000256" key="5">
    <source>
        <dbReference type="ARBA" id="ARBA00023136"/>
    </source>
</evidence>
<evidence type="ECO:0000313" key="8">
    <source>
        <dbReference type="Proteomes" id="UP000664731"/>
    </source>
</evidence>
<dbReference type="EMBL" id="JAFNME010000006">
    <property type="protein sequence ID" value="MBO1248995.1"/>
    <property type="molecule type" value="Genomic_DNA"/>
</dbReference>
<comment type="caution">
    <text evidence="7">The sequence shown here is derived from an EMBL/GenBank/DDBJ whole genome shotgun (WGS) entry which is preliminary data.</text>
</comment>
<evidence type="ECO:0000256" key="3">
    <source>
        <dbReference type="ARBA" id="ARBA00022692"/>
    </source>
</evidence>
<dbReference type="RefSeq" id="WP_207574544.1">
    <property type="nucleotide sequence ID" value="NZ_JAFNME010000006.1"/>
</dbReference>
<feature type="transmembrane region" description="Helical" evidence="6">
    <location>
        <begin position="64"/>
        <end position="85"/>
    </location>
</feature>
<organism evidence="7 8">
    <name type="scientific">Comamonas denitrificans</name>
    <dbReference type="NCBI Taxonomy" id="117506"/>
    <lineage>
        <taxon>Bacteria</taxon>
        <taxon>Pseudomonadati</taxon>
        <taxon>Pseudomonadota</taxon>
        <taxon>Betaproteobacteria</taxon>
        <taxon>Burkholderiales</taxon>
        <taxon>Comamonadaceae</taxon>
        <taxon>Comamonas</taxon>
    </lineage>
</organism>
<dbReference type="CDD" id="cd16914">
    <property type="entry name" value="EcfT"/>
    <property type="match status" value="1"/>
</dbReference>
<reference evidence="7" key="1">
    <citation type="submission" date="2021-03" db="EMBL/GenBank/DDBJ databases">
        <title>Comamonas denitrificans.</title>
        <authorList>
            <person name="Finster K."/>
        </authorList>
    </citation>
    <scope>NUCLEOTIDE SEQUENCE</scope>
    <source>
        <strain evidence="7">MM2021_4</strain>
    </source>
</reference>
<keyword evidence="5 6" id="KW-0472">Membrane</keyword>
<keyword evidence="4 6" id="KW-1133">Transmembrane helix</keyword>
<protein>
    <submittedName>
        <fullName evidence="7">Energy-coupling factor transporter transmembrane protein EcfT</fullName>
    </submittedName>
</protein>
<dbReference type="GO" id="GO:0005886">
    <property type="term" value="C:plasma membrane"/>
    <property type="evidence" value="ECO:0007669"/>
    <property type="project" value="UniProtKB-ARBA"/>
</dbReference>
<dbReference type="Proteomes" id="UP000664731">
    <property type="component" value="Unassembled WGS sequence"/>
</dbReference>
<comment type="subcellular location">
    <subcellularLocation>
        <location evidence="1">Membrane</location>
        <topology evidence="1">Multi-pass membrane protein</topology>
    </subcellularLocation>
</comment>
<evidence type="ECO:0000256" key="6">
    <source>
        <dbReference type="SAM" id="Phobius"/>
    </source>
</evidence>
<dbReference type="AlphaFoldDB" id="A0A939GZ80"/>
<dbReference type="Pfam" id="PF02361">
    <property type="entry name" value="CbiQ"/>
    <property type="match status" value="1"/>
</dbReference>
<sequence>MGSLYSEYRTWLHGFRAGFKLFGLVIAGIALFIIQPLWALAAVAALCAGVLASLGPATQPARRLLVAVLVAALLVAGFHVWMGTWQVGVASALRLFCASSLGVALTVTTRTGDVVAVLEWLLQPLRPLGVDPERLSLQLGLMLRFTEHFFIQWGKLDDAYRLRTGRGGGWRLVAPLAVHMLQTARRVADALFVRLGG</sequence>
<evidence type="ECO:0000256" key="4">
    <source>
        <dbReference type="ARBA" id="ARBA00022989"/>
    </source>
</evidence>
<keyword evidence="8" id="KW-1185">Reference proteome</keyword>
<evidence type="ECO:0000313" key="7">
    <source>
        <dbReference type="EMBL" id="MBO1248995.1"/>
    </source>
</evidence>
<proteinExistence type="inferred from homology"/>
<name>A0A939GZ80_9BURK</name>
<keyword evidence="3 6" id="KW-0812">Transmembrane</keyword>